<keyword evidence="2" id="KW-0805">Transcription regulation</keyword>
<dbReference type="Gene3D" id="2.60.40.820">
    <property type="entry name" value="Transcription factor, T-box"/>
    <property type="match status" value="1"/>
</dbReference>
<dbReference type="PANTHER" id="PTHR11267:SF181">
    <property type="entry name" value="OPTOMOTOR-BLIND PROTEIN"/>
    <property type="match status" value="1"/>
</dbReference>
<feature type="region of interest" description="Disordered" evidence="7">
    <location>
        <begin position="46"/>
        <end position="89"/>
    </location>
</feature>
<feature type="region of interest" description="Disordered" evidence="7">
    <location>
        <begin position="381"/>
        <end position="426"/>
    </location>
</feature>
<feature type="compositionally biased region" description="Polar residues" evidence="7">
    <location>
        <begin position="521"/>
        <end position="542"/>
    </location>
</feature>
<comment type="caution">
    <text evidence="6">Lacks conserved residue(s) required for the propagation of feature annotation.</text>
</comment>
<feature type="compositionally biased region" description="Polar residues" evidence="7">
    <location>
        <begin position="748"/>
        <end position="765"/>
    </location>
</feature>
<feature type="compositionally biased region" description="Gly residues" evidence="7">
    <location>
        <begin position="509"/>
        <end position="518"/>
    </location>
</feature>
<dbReference type="AlphaFoldDB" id="A0A1J1IZB3"/>
<dbReference type="InterPro" id="IPR001699">
    <property type="entry name" value="TF_T-box"/>
</dbReference>
<evidence type="ECO:0000256" key="6">
    <source>
        <dbReference type="PROSITE-ProRule" id="PRU00201"/>
    </source>
</evidence>
<comment type="subcellular location">
    <subcellularLocation>
        <location evidence="1 6">Nucleus</location>
    </subcellularLocation>
</comment>
<keyword evidence="4" id="KW-0804">Transcription</keyword>
<reference evidence="9 10" key="1">
    <citation type="submission" date="2015-04" db="EMBL/GenBank/DDBJ databases">
        <authorList>
            <person name="Syromyatnikov M.Y."/>
            <person name="Popov V.N."/>
        </authorList>
    </citation>
    <scope>NUCLEOTIDE SEQUENCE [LARGE SCALE GENOMIC DNA]</scope>
</reference>
<evidence type="ECO:0000256" key="3">
    <source>
        <dbReference type="ARBA" id="ARBA00023125"/>
    </source>
</evidence>
<dbReference type="SUPFAM" id="SSF49417">
    <property type="entry name" value="p53-like transcription factors"/>
    <property type="match status" value="1"/>
</dbReference>
<dbReference type="GO" id="GO:0000785">
    <property type="term" value="C:chromatin"/>
    <property type="evidence" value="ECO:0007669"/>
    <property type="project" value="TreeGrafter"/>
</dbReference>
<dbReference type="InterPro" id="IPR018186">
    <property type="entry name" value="TF_T-box_CS"/>
</dbReference>
<dbReference type="Pfam" id="PF11078">
    <property type="entry name" value="Optomotor-blind"/>
    <property type="match status" value="1"/>
</dbReference>
<name>A0A1J1IZB3_9DIPT</name>
<dbReference type="InterPro" id="IPR008967">
    <property type="entry name" value="p53-like_TF_DNA-bd_sf"/>
</dbReference>
<evidence type="ECO:0000256" key="4">
    <source>
        <dbReference type="ARBA" id="ARBA00023163"/>
    </source>
</evidence>
<dbReference type="GO" id="GO:0000981">
    <property type="term" value="F:DNA-binding transcription factor activity, RNA polymerase II-specific"/>
    <property type="evidence" value="ECO:0007669"/>
    <property type="project" value="TreeGrafter"/>
</dbReference>
<sequence length="780" mass="86083">MRYDVQELLQTDSEISRTNGMAYHPFLHLPRQTDFSVSSLLTAGITPSSQSSQSPISGQLSPQTPISNTQQQQQTIVPQQPTPVHHPHQPYFPAAALAALASHTPTGAHQHLYPGALLPKLPPHHHAHHPLGTPYTTAEDVVLAASLAAHQHHPAMRPLRNYPEDDGVDDDPKVTLEGKELWEKFHKLGTEMVITKSGRQMFPQMKFRVSGLDNKSKYILLLDIVAADDYRYKFHNSRWMVAGKADPEMPKRMYIHPDSPSTGEQWMQKVVSFHKLKLTNNISDKHGFVSIQIILLFPLILFICHILHDGGSQAGYCTILNSMHKYQPRFHLVRTTDILKLPYSTFRTYVFKETEFIAVTAYQNEKITQLKIDNNPFAKGFRDTGAGKREKNRNSLMSSQRSSDGDKLTPSQTYSSSRGPLGLDTRQHHHNHLLNQHHNNHHIDDDDKLLDVVGPPHSPLLNSLQQMQSQAHGWFNFANEAHMEDVRRRLQAADDNERDGSDSNCSDSVGGGGGGGGAFRPTTSPKENSKATSGSSYPSPNISVGPPIQPPPHLLPYLYPHGIYNHVAPPLSLLHSPAMNPGIFLNAQLALAAQHPALFGHYSGHSPSSPLHNLKAHRFSPYSLPGFHQGSAFDAVTPGQSNTNNDRLQERSLSSSPSHNLNANSDSPSSNRPQSASPTPTNQRPLSQQSSSAFTPQVPITNNNNTNNNNNNDRSKNGNGNSTTVHKTSTPSELKNMEKMVNGLDMHQNGNTVPTSLASSGSVRSISPDDQKKTINLTDQ</sequence>
<feature type="compositionally biased region" description="Basic and acidic residues" evidence="7">
    <location>
        <begin position="381"/>
        <end position="393"/>
    </location>
</feature>
<dbReference type="PROSITE" id="PS50252">
    <property type="entry name" value="TBOX_3"/>
    <property type="match status" value="1"/>
</dbReference>
<dbReference type="PANTHER" id="PTHR11267">
    <property type="entry name" value="T-BOX PROTEIN-RELATED"/>
    <property type="match status" value="1"/>
</dbReference>
<dbReference type="GO" id="GO:0000978">
    <property type="term" value="F:RNA polymerase II cis-regulatory region sequence-specific DNA binding"/>
    <property type="evidence" value="ECO:0007669"/>
    <property type="project" value="InterPro"/>
</dbReference>
<dbReference type="Proteomes" id="UP000183832">
    <property type="component" value="Unassembled WGS sequence"/>
</dbReference>
<dbReference type="PRINTS" id="PR00937">
    <property type="entry name" value="TBOX"/>
</dbReference>
<organism evidence="9 10">
    <name type="scientific">Clunio marinus</name>
    <dbReference type="NCBI Taxonomy" id="568069"/>
    <lineage>
        <taxon>Eukaryota</taxon>
        <taxon>Metazoa</taxon>
        <taxon>Ecdysozoa</taxon>
        <taxon>Arthropoda</taxon>
        <taxon>Hexapoda</taxon>
        <taxon>Insecta</taxon>
        <taxon>Pterygota</taxon>
        <taxon>Neoptera</taxon>
        <taxon>Endopterygota</taxon>
        <taxon>Diptera</taxon>
        <taxon>Nematocera</taxon>
        <taxon>Chironomoidea</taxon>
        <taxon>Chironomidae</taxon>
        <taxon>Clunio</taxon>
    </lineage>
</organism>
<dbReference type="InterPro" id="IPR046360">
    <property type="entry name" value="T-box_DNA-bd"/>
</dbReference>
<evidence type="ECO:0000313" key="9">
    <source>
        <dbReference type="EMBL" id="CRL05034.1"/>
    </source>
</evidence>
<dbReference type="GO" id="GO:0045893">
    <property type="term" value="P:positive regulation of DNA-templated transcription"/>
    <property type="evidence" value="ECO:0007669"/>
    <property type="project" value="InterPro"/>
</dbReference>
<feature type="region of interest" description="Disordered" evidence="7">
    <location>
        <begin position="493"/>
        <end position="548"/>
    </location>
</feature>
<evidence type="ECO:0000256" key="7">
    <source>
        <dbReference type="SAM" id="MobiDB-lite"/>
    </source>
</evidence>
<dbReference type="STRING" id="568069.A0A1J1IZB3"/>
<dbReference type="SMART" id="SM00425">
    <property type="entry name" value="TBOX"/>
    <property type="match status" value="1"/>
</dbReference>
<dbReference type="OrthoDB" id="7442607at2759"/>
<dbReference type="FunFam" id="2.60.40.820:FF:000003">
    <property type="entry name" value="T-box transcription factor TBX3"/>
    <property type="match status" value="1"/>
</dbReference>
<feature type="compositionally biased region" description="Low complexity" evidence="7">
    <location>
        <begin position="47"/>
        <end position="83"/>
    </location>
</feature>
<evidence type="ECO:0000259" key="8">
    <source>
        <dbReference type="PROSITE" id="PS50252"/>
    </source>
</evidence>
<keyword evidence="3 6" id="KW-0238">DNA-binding</keyword>
<feature type="domain" description="T-box" evidence="8">
    <location>
        <begin position="176"/>
        <end position="383"/>
    </location>
</feature>
<dbReference type="GO" id="GO:0001708">
    <property type="term" value="P:cell fate specification"/>
    <property type="evidence" value="ECO:0007669"/>
    <property type="project" value="TreeGrafter"/>
</dbReference>
<accession>A0A1J1IZB3</accession>
<protein>
    <submittedName>
        <fullName evidence="9">CLUMA_CG018034, isoform A</fullName>
    </submittedName>
</protein>
<dbReference type="InterPro" id="IPR036960">
    <property type="entry name" value="T-box_sf"/>
</dbReference>
<evidence type="ECO:0000256" key="1">
    <source>
        <dbReference type="ARBA" id="ARBA00004123"/>
    </source>
</evidence>
<keyword evidence="5 6" id="KW-0539">Nucleus</keyword>
<feature type="compositionally biased region" description="Polar residues" evidence="7">
    <location>
        <begin position="723"/>
        <end position="733"/>
    </location>
</feature>
<evidence type="ECO:0000256" key="2">
    <source>
        <dbReference type="ARBA" id="ARBA00023015"/>
    </source>
</evidence>
<dbReference type="EMBL" id="CVRI01000064">
    <property type="protein sequence ID" value="CRL05034.1"/>
    <property type="molecule type" value="Genomic_DNA"/>
</dbReference>
<evidence type="ECO:0000313" key="10">
    <source>
        <dbReference type="Proteomes" id="UP000183832"/>
    </source>
</evidence>
<feature type="compositionally biased region" description="Polar residues" evidence="7">
    <location>
        <begin position="638"/>
        <end position="700"/>
    </location>
</feature>
<gene>
    <name evidence="9" type="ORF">CLUMA_CG018034</name>
</gene>
<dbReference type="InterPro" id="IPR021101">
    <property type="entry name" value="Optomoror-blind_N"/>
</dbReference>
<feature type="region of interest" description="Disordered" evidence="7">
    <location>
        <begin position="630"/>
        <end position="780"/>
    </location>
</feature>
<keyword evidence="10" id="KW-1185">Reference proteome</keyword>
<feature type="compositionally biased region" description="Low complexity" evidence="7">
    <location>
        <begin position="701"/>
        <end position="722"/>
    </location>
</feature>
<feature type="compositionally biased region" description="Polar residues" evidence="7">
    <location>
        <begin position="409"/>
        <end position="418"/>
    </location>
</feature>
<dbReference type="PROSITE" id="PS01283">
    <property type="entry name" value="TBOX_1"/>
    <property type="match status" value="1"/>
</dbReference>
<dbReference type="GO" id="GO:0005634">
    <property type="term" value="C:nucleus"/>
    <property type="evidence" value="ECO:0007669"/>
    <property type="project" value="UniProtKB-SubCell"/>
</dbReference>
<evidence type="ECO:0000256" key="5">
    <source>
        <dbReference type="ARBA" id="ARBA00023242"/>
    </source>
</evidence>
<dbReference type="CDD" id="cd20188">
    <property type="entry name" value="T-box_TBX2_3-like"/>
    <property type="match status" value="1"/>
</dbReference>
<proteinExistence type="predicted"/>
<dbReference type="Pfam" id="PF00907">
    <property type="entry name" value="T-box"/>
    <property type="match status" value="1"/>
</dbReference>
<dbReference type="PROSITE" id="PS01264">
    <property type="entry name" value="TBOX_2"/>
    <property type="match status" value="1"/>
</dbReference>